<accession>A0A1B6PIK5</accession>
<organism evidence="1 2">
    <name type="scientific">Sorghum bicolor</name>
    <name type="common">Sorghum</name>
    <name type="synonym">Sorghum vulgare</name>
    <dbReference type="NCBI Taxonomy" id="4558"/>
    <lineage>
        <taxon>Eukaryota</taxon>
        <taxon>Viridiplantae</taxon>
        <taxon>Streptophyta</taxon>
        <taxon>Embryophyta</taxon>
        <taxon>Tracheophyta</taxon>
        <taxon>Spermatophyta</taxon>
        <taxon>Magnoliopsida</taxon>
        <taxon>Liliopsida</taxon>
        <taxon>Poales</taxon>
        <taxon>Poaceae</taxon>
        <taxon>PACMAD clade</taxon>
        <taxon>Panicoideae</taxon>
        <taxon>Andropogonodae</taxon>
        <taxon>Andropogoneae</taxon>
        <taxon>Sorghinae</taxon>
        <taxon>Sorghum</taxon>
    </lineage>
</organism>
<gene>
    <name evidence="1" type="ORF">SORBI_3007G190600</name>
</gene>
<dbReference type="Gramene" id="KXG25514">
    <property type="protein sequence ID" value="KXG25514"/>
    <property type="gene ID" value="SORBI_3007G190600"/>
</dbReference>
<name>A0A1B6PIK5_SORBI</name>
<proteinExistence type="predicted"/>
<reference evidence="2" key="2">
    <citation type="journal article" date="2018" name="Plant J.">
        <title>The Sorghum bicolor reference genome: improved assembly, gene annotations, a transcriptome atlas, and signatures of genome organization.</title>
        <authorList>
            <person name="McCormick R.F."/>
            <person name="Truong S.K."/>
            <person name="Sreedasyam A."/>
            <person name="Jenkins J."/>
            <person name="Shu S."/>
            <person name="Sims D."/>
            <person name="Kennedy M."/>
            <person name="Amirebrahimi M."/>
            <person name="Weers B.D."/>
            <person name="McKinley B."/>
            <person name="Mattison A."/>
            <person name="Morishige D.T."/>
            <person name="Grimwood J."/>
            <person name="Schmutz J."/>
            <person name="Mullet J.E."/>
        </authorList>
    </citation>
    <scope>NUCLEOTIDE SEQUENCE [LARGE SCALE GENOMIC DNA]</scope>
    <source>
        <strain evidence="2">cv. BTx623</strain>
    </source>
</reference>
<keyword evidence="2" id="KW-1185">Reference proteome</keyword>
<dbReference type="InParanoid" id="A0A1B6PIK5"/>
<dbReference type="EMBL" id="CM000766">
    <property type="protein sequence ID" value="KXG25514.1"/>
    <property type="molecule type" value="Genomic_DNA"/>
</dbReference>
<evidence type="ECO:0000313" key="1">
    <source>
        <dbReference type="EMBL" id="KXG25514.1"/>
    </source>
</evidence>
<dbReference type="Proteomes" id="UP000000768">
    <property type="component" value="Chromosome 7"/>
</dbReference>
<evidence type="ECO:0000313" key="2">
    <source>
        <dbReference type="Proteomes" id="UP000000768"/>
    </source>
</evidence>
<dbReference type="AlphaFoldDB" id="A0A1B6PIK5"/>
<reference evidence="1 2" key="1">
    <citation type="journal article" date="2009" name="Nature">
        <title>The Sorghum bicolor genome and the diversification of grasses.</title>
        <authorList>
            <person name="Paterson A.H."/>
            <person name="Bowers J.E."/>
            <person name="Bruggmann R."/>
            <person name="Dubchak I."/>
            <person name="Grimwood J."/>
            <person name="Gundlach H."/>
            <person name="Haberer G."/>
            <person name="Hellsten U."/>
            <person name="Mitros T."/>
            <person name="Poliakov A."/>
            <person name="Schmutz J."/>
            <person name="Spannagl M."/>
            <person name="Tang H."/>
            <person name="Wang X."/>
            <person name="Wicker T."/>
            <person name="Bharti A.K."/>
            <person name="Chapman J."/>
            <person name="Feltus F.A."/>
            <person name="Gowik U."/>
            <person name="Grigoriev I.V."/>
            <person name="Lyons E."/>
            <person name="Maher C.A."/>
            <person name="Martis M."/>
            <person name="Narechania A."/>
            <person name="Otillar R.P."/>
            <person name="Penning B.W."/>
            <person name="Salamov A.A."/>
            <person name="Wang Y."/>
            <person name="Zhang L."/>
            <person name="Carpita N.C."/>
            <person name="Freeling M."/>
            <person name="Gingle A.R."/>
            <person name="Hash C.T."/>
            <person name="Keller B."/>
            <person name="Klein P."/>
            <person name="Kresovich S."/>
            <person name="McCann M.C."/>
            <person name="Ming R."/>
            <person name="Peterson D.G."/>
            <person name="Mehboob-ur-Rahman"/>
            <person name="Ware D."/>
            <person name="Westhoff P."/>
            <person name="Mayer K.F."/>
            <person name="Messing J."/>
            <person name="Rokhsar D.S."/>
        </authorList>
    </citation>
    <scope>NUCLEOTIDE SEQUENCE [LARGE SCALE GENOMIC DNA]</scope>
    <source>
        <strain evidence="2">cv. BTx623</strain>
    </source>
</reference>
<protein>
    <submittedName>
        <fullName evidence="1">Uncharacterized protein</fullName>
    </submittedName>
</protein>
<sequence length="70" mass="7587">MCQDEQLYTGHWVHAPPSIYSPAGLASYSISSPWLNSPAIVLASSSSLTLHASEHLSASYMFVIIPQKNP</sequence>